<feature type="transmembrane region" description="Helical" evidence="1">
    <location>
        <begin position="37"/>
        <end position="60"/>
    </location>
</feature>
<proteinExistence type="predicted"/>
<keyword evidence="1" id="KW-0812">Transmembrane</keyword>
<reference evidence="2" key="1">
    <citation type="submission" date="2024-04" db="EMBL/GenBank/DDBJ databases">
        <authorList>
            <person name="Jaglan A.B."/>
            <person name="Vashisth M."/>
            <person name="Anand T."/>
            <person name="Virmani N."/>
            <person name="Bera B."/>
            <person name="Vaid R."/>
        </authorList>
    </citation>
    <scope>NUCLEOTIDE SEQUENCE</scope>
</reference>
<keyword evidence="1" id="KW-0472">Membrane</keyword>
<protein>
    <recommendedName>
        <fullName evidence="3">TMhelix containing protein</fullName>
    </recommendedName>
</protein>
<keyword evidence="1" id="KW-1133">Transmembrane helix</keyword>
<evidence type="ECO:0008006" key="3">
    <source>
        <dbReference type="Google" id="ProtNLM"/>
    </source>
</evidence>
<feature type="transmembrane region" description="Helical" evidence="1">
    <location>
        <begin position="6"/>
        <end position="25"/>
    </location>
</feature>
<accession>A0AAU7PHR9</accession>
<evidence type="ECO:0000256" key="1">
    <source>
        <dbReference type="SAM" id="Phobius"/>
    </source>
</evidence>
<dbReference type="EMBL" id="PP595732">
    <property type="protein sequence ID" value="XBS49778.1"/>
    <property type="molecule type" value="Genomic_DNA"/>
</dbReference>
<sequence length="73" mass="8359">MPFELVIYLCVGILIMVVMCAYEWFYRDRLTGPTIGLGLIMVLCWPLGLSGLIGCLIFAICDDDFVIKRRRNK</sequence>
<name>A0AAU7PHR9_9CAUD</name>
<evidence type="ECO:0000313" key="2">
    <source>
        <dbReference type="EMBL" id="XBS49778.1"/>
    </source>
</evidence>
<organism evidence="2">
    <name type="scientific">Salmonella phage SalP219</name>
    <dbReference type="NCBI Taxonomy" id="3158864"/>
    <lineage>
        <taxon>Viruses</taxon>
        <taxon>Duplodnaviria</taxon>
        <taxon>Heunggongvirae</taxon>
        <taxon>Uroviricota</taxon>
        <taxon>Caudoviricetes</taxon>
        <taxon>Vequintavirinae</taxon>
        <taxon>Seunavirus</taxon>
    </lineage>
</organism>